<dbReference type="PANTHER" id="PTHR47245:SF2">
    <property type="entry name" value="PEPTIDYL-PROLYL CIS-TRANS ISOMERASE HP_0175-RELATED"/>
    <property type="match status" value="1"/>
</dbReference>
<dbReference type="PROSITE" id="PS51257">
    <property type="entry name" value="PROKAR_LIPOPROTEIN"/>
    <property type="match status" value="1"/>
</dbReference>
<feature type="domain" description="PpiC" evidence="2">
    <location>
        <begin position="192"/>
        <end position="301"/>
    </location>
</feature>
<sequence>MVLIKKIIPSLICLLIVTLVVIGCSSNKTNPNTWLSVGNAEVGEAEVMVYLFQTYNDFLAFGGEDVWDIKDFSGGKSADEVAKQGALDNLIKVKVLNQKAKEQGIMTLSESEVNLLEQEAKNYYDSLPENFKTNHGISLETIYDVIEDNYRAKGLENQTIESYELDPGDVEEKVRENTEYVKLKSEKAIDILTSYYVQHIVVYTHEKNSDEVWVTLDEEKIIQARSKIEAAYEAANQGIPFEDVLTEYSEDPLSGAEDLGIMLSKFQLPEDFIVHLQEVDKGEMTPIIEGEYGFHIFKLLFVETPDKDTIGEYNTQFDVWEKSLYEEARANLYKEAFDTIYSKWLQGVAIELGPKWLELDFLEAIKN</sequence>
<keyword evidence="1" id="KW-0697">Rotamase</keyword>
<evidence type="ECO:0000256" key="1">
    <source>
        <dbReference type="PROSITE-ProRule" id="PRU00278"/>
    </source>
</evidence>
<accession>A0A3P7NYN8</accession>
<dbReference type="Gene3D" id="3.10.50.40">
    <property type="match status" value="1"/>
</dbReference>
<dbReference type="SUPFAM" id="SSF54534">
    <property type="entry name" value="FKBP-like"/>
    <property type="match status" value="1"/>
</dbReference>
<dbReference type="AlphaFoldDB" id="A0A3P7NYN8"/>
<keyword evidence="1 3" id="KW-0413">Isomerase</keyword>
<reference evidence="3 4" key="1">
    <citation type="submission" date="2018-09" db="EMBL/GenBank/DDBJ databases">
        <authorList>
            <person name="Postec A."/>
        </authorList>
    </citation>
    <scope>NUCLEOTIDE SEQUENCE [LARGE SCALE GENOMIC DNA]</scope>
    <source>
        <strain evidence="3">70B-A</strain>
    </source>
</reference>
<dbReference type="OrthoDB" id="14196at2"/>
<dbReference type="KEGG" id="cbar:PATL70BA_2206"/>
<evidence type="ECO:0000259" key="2">
    <source>
        <dbReference type="PROSITE" id="PS50198"/>
    </source>
</evidence>
<dbReference type="InterPro" id="IPR046357">
    <property type="entry name" value="PPIase_dom_sf"/>
</dbReference>
<organism evidence="3 4">
    <name type="scientific">Petrocella atlantisensis</name>
    <dbReference type="NCBI Taxonomy" id="2173034"/>
    <lineage>
        <taxon>Bacteria</taxon>
        <taxon>Bacillati</taxon>
        <taxon>Bacillota</taxon>
        <taxon>Clostridia</taxon>
        <taxon>Lachnospirales</taxon>
        <taxon>Vallitaleaceae</taxon>
        <taxon>Petrocella</taxon>
    </lineage>
</organism>
<dbReference type="SUPFAM" id="SSF109998">
    <property type="entry name" value="Triger factor/SurA peptide-binding domain-like"/>
    <property type="match status" value="1"/>
</dbReference>
<dbReference type="InterPro" id="IPR050245">
    <property type="entry name" value="PrsA_foldase"/>
</dbReference>
<evidence type="ECO:0000313" key="4">
    <source>
        <dbReference type="Proteomes" id="UP000279029"/>
    </source>
</evidence>
<dbReference type="EMBL" id="LR130778">
    <property type="protein sequence ID" value="VDN48095.1"/>
    <property type="molecule type" value="Genomic_DNA"/>
</dbReference>
<keyword evidence="4" id="KW-1185">Reference proteome</keyword>
<gene>
    <name evidence="3" type="ORF">PATL70BA_2206</name>
</gene>
<dbReference type="GO" id="GO:0003755">
    <property type="term" value="F:peptidyl-prolyl cis-trans isomerase activity"/>
    <property type="evidence" value="ECO:0007669"/>
    <property type="project" value="UniProtKB-KW"/>
</dbReference>
<dbReference type="InterPro" id="IPR027304">
    <property type="entry name" value="Trigger_fact/SurA_dom_sf"/>
</dbReference>
<dbReference type="InterPro" id="IPR000297">
    <property type="entry name" value="PPIase_PpiC"/>
</dbReference>
<dbReference type="Pfam" id="PF00639">
    <property type="entry name" value="Rotamase"/>
    <property type="match status" value="1"/>
</dbReference>
<name>A0A3P7NYN8_9FIRM</name>
<dbReference type="EC" id="5.2.1.8" evidence="3"/>
<dbReference type="Proteomes" id="UP000279029">
    <property type="component" value="Chromosome"/>
</dbReference>
<dbReference type="PANTHER" id="PTHR47245">
    <property type="entry name" value="PEPTIDYLPROLYL ISOMERASE"/>
    <property type="match status" value="1"/>
</dbReference>
<dbReference type="PROSITE" id="PS50198">
    <property type="entry name" value="PPIC_PPIASE_2"/>
    <property type="match status" value="1"/>
</dbReference>
<evidence type="ECO:0000313" key="3">
    <source>
        <dbReference type="EMBL" id="VDN48095.1"/>
    </source>
</evidence>
<protein>
    <submittedName>
        <fullName evidence="3">Peptidylprolyl isomerase</fullName>
        <ecNumber evidence="3">5.2.1.8</ecNumber>
    </submittedName>
</protein>
<proteinExistence type="predicted"/>